<evidence type="ECO:0000313" key="12">
    <source>
        <dbReference type="Proteomes" id="UP000283458"/>
    </source>
</evidence>
<keyword evidence="7 9" id="KW-0472">Membrane</keyword>
<dbReference type="RefSeq" id="WP_119833278.1">
    <property type="nucleotide sequence ID" value="NZ_QYUL01000004.1"/>
</dbReference>
<evidence type="ECO:0000256" key="5">
    <source>
        <dbReference type="ARBA" id="ARBA00022692"/>
    </source>
</evidence>
<comment type="similarity">
    <text evidence="8 9">Belongs to the TRAP transporter small permease family.</text>
</comment>
<dbReference type="Pfam" id="PF04290">
    <property type="entry name" value="DctQ"/>
    <property type="match status" value="1"/>
</dbReference>
<sequence>MSAAERNLIFGGASGPVVRAPSLRLIGAALAFVNRVVVVLASVAVVAAGVVLTHEAVTRYAFHHPADWQDEMAVFLLVGATFMSAAWVQARRGHVAIDALADLLPPAVDRVRRFAADVASFGFCAFFAWKSWSLFHEAWEDGMVTQSSWAPPLWIPYSFMAVGMSLLALQILLQILDSLLSDGEAG</sequence>
<accession>A0A418VPE6</accession>
<feature type="domain" description="Tripartite ATP-independent periplasmic transporters DctQ component" evidence="10">
    <location>
        <begin position="50"/>
        <end position="179"/>
    </location>
</feature>
<protein>
    <recommendedName>
        <fullName evidence="9">TRAP transporter small permease protein</fullName>
    </recommendedName>
</protein>
<comment type="subunit">
    <text evidence="9">The complex comprises the extracytoplasmic solute receptor protein and the two transmembrane proteins.</text>
</comment>
<comment type="caution">
    <text evidence="11">The sequence shown here is derived from an EMBL/GenBank/DDBJ whole genome shotgun (WGS) entry which is preliminary data.</text>
</comment>
<dbReference type="InterPro" id="IPR007387">
    <property type="entry name" value="TRAP_DctQ"/>
</dbReference>
<dbReference type="GO" id="GO:0005886">
    <property type="term" value="C:plasma membrane"/>
    <property type="evidence" value="ECO:0007669"/>
    <property type="project" value="UniProtKB-SubCell"/>
</dbReference>
<evidence type="ECO:0000256" key="3">
    <source>
        <dbReference type="ARBA" id="ARBA00022475"/>
    </source>
</evidence>
<evidence type="ECO:0000256" key="2">
    <source>
        <dbReference type="ARBA" id="ARBA00022448"/>
    </source>
</evidence>
<dbReference type="Proteomes" id="UP000283458">
    <property type="component" value="Unassembled WGS sequence"/>
</dbReference>
<comment type="caution">
    <text evidence="9">Lacks conserved residue(s) required for the propagation of feature annotation.</text>
</comment>
<comment type="function">
    <text evidence="9">Part of the tripartite ATP-independent periplasmic (TRAP) transport system.</text>
</comment>
<reference evidence="11 12" key="1">
    <citation type="submission" date="2018-09" db="EMBL/GenBank/DDBJ databases">
        <authorList>
            <person name="Zhu H."/>
        </authorList>
    </citation>
    <scope>NUCLEOTIDE SEQUENCE [LARGE SCALE GENOMIC DNA]</scope>
    <source>
        <strain evidence="11 12">K2W22B-5</strain>
    </source>
</reference>
<dbReference type="PANTHER" id="PTHR35011">
    <property type="entry name" value="2,3-DIKETO-L-GULONATE TRAP TRANSPORTER SMALL PERMEASE PROTEIN YIAM"/>
    <property type="match status" value="1"/>
</dbReference>
<evidence type="ECO:0000256" key="7">
    <source>
        <dbReference type="ARBA" id="ARBA00023136"/>
    </source>
</evidence>
<dbReference type="OrthoDB" id="7159137at2"/>
<keyword evidence="3" id="KW-1003">Cell membrane</keyword>
<dbReference type="PANTHER" id="PTHR35011:SF10">
    <property type="entry name" value="TRAP TRANSPORTER SMALL PERMEASE PROTEIN"/>
    <property type="match status" value="1"/>
</dbReference>
<evidence type="ECO:0000313" key="11">
    <source>
        <dbReference type="EMBL" id="RJF78135.1"/>
    </source>
</evidence>
<dbReference type="AlphaFoldDB" id="A0A418VPE6"/>
<evidence type="ECO:0000256" key="9">
    <source>
        <dbReference type="RuleBase" id="RU369079"/>
    </source>
</evidence>
<name>A0A418VPE6_9PROT</name>
<evidence type="ECO:0000256" key="6">
    <source>
        <dbReference type="ARBA" id="ARBA00022989"/>
    </source>
</evidence>
<evidence type="ECO:0000256" key="4">
    <source>
        <dbReference type="ARBA" id="ARBA00022519"/>
    </source>
</evidence>
<keyword evidence="5 9" id="KW-0812">Transmembrane</keyword>
<dbReference type="GO" id="GO:0022857">
    <property type="term" value="F:transmembrane transporter activity"/>
    <property type="evidence" value="ECO:0007669"/>
    <property type="project" value="UniProtKB-UniRule"/>
</dbReference>
<dbReference type="GO" id="GO:0015740">
    <property type="term" value="P:C4-dicarboxylate transport"/>
    <property type="evidence" value="ECO:0007669"/>
    <property type="project" value="TreeGrafter"/>
</dbReference>
<keyword evidence="2 9" id="KW-0813">Transport</keyword>
<dbReference type="InterPro" id="IPR055348">
    <property type="entry name" value="DctQ"/>
</dbReference>
<keyword evidence="12" id="KW-1185">Reference proteome</keyword>
<dbReference type="EMBL" id="QYUL01000004">
    <property type="protein sequence ID" value="RJF78135.1"/>
    <property type="molecule type" value="Genomic_DNA"/>
</dbReference>
<feature type="transmembrane region" description="Helical" evidence="9">
    <location>
        <begin position="72"/>
        <end position="90"/>
    </location>
</feature>
<feature type="transmembrane region" description="Helical" evidence="9">
    <location>
        <begin position="32"/>
        <end position="52"/>
    </location>
</feature>
<organism evidence="11 12">
    <name type="scientific">Azospirillum cavernae</name>
    <dbReference type="NCBI Taxonomy" id="2320860"/>
    <lineage>
        <taxon>Bacteria</taxon>
        <taxon>Pseudomonadati</taxon>
        <taxon>Pseudomonadota</taxon>
        <taxon>Alphaproteobacteria</taxon>
        <taxon>Rhodospirillales</taxon>
        <taxon>Azospirillaceae</taxon>
        <taxon>Azospirillum</taxon>
    </lineage>
</organism>
<evidence type="ECO:0000256" key="8">
    <source>
        <dbReference type="ARBA" id="ARBA00038436"/>
    </source>
</evidence>
<gene>
    <name evidence="11" type="ORF">D3877_23700</name>
</gene>
<keyword evidence="6 9" id="KW-1133">Transmembrane helix</keyword>
<evidence type="ECO:0000259" key="10">
    <source>
        <dbReference type="Pfam" id="PF04290"/>
    </source>
</evidence>
<keyword evidence="4 9" id="KW-0997">Cell inner membrane</keyword>
<proteinExistence type="inferred from homology"/>
<comment type="subcellular location">
    <subcellularLocation>
        <location evidence="1 9">Cell inner membrane</location>
        <topology evidence="1 9">Multi-pass membrane protein</topology>
    </subcellularLocation>
</comment>
<evidence type="ECO:0000256" key="1">
    <source>
        <dbReference type="ARBA" id="ARBA00004429"/>
    </source>
</evidence>
<feature type="transmembrane region" description="Helical" evidence="9">
    <location>
        <begin position="149"/>
        <end position="173"/>
    </location>
</feature>